<name>A0A4Y5JV53_9CAUD</name>
<dbReference type="EMBL" id="MK797984">
    <property type="protein sequence ID" value="QCG75982.1"/>
    <property type="molecule type" value="Genomic_DNA"/>
</dbReference>
<accession>A0A4Y5JV53</accession>
<reference evidence="2" key="1">
    <citation type="journal article" date="2020" name="bioRxiv">
        <title>Integrative omics analysis of Pseudomonas aeruginosa virus PA5oct highlights the molecular complexity of jumbo phages.</title>
        <authorList>
            <person name="Lood C."/>
            <person name="Danis-Wlodarczyk K."/>
            <person name="Blasdel B.G."/>
            <person name="Jang H.B."/>
            <person name="Vandenheuvel D."/>
            <person name="Briers Y."/>
            <person name="Noben J.-P."/>
            <person name="van Noort V."/>
            <person name="Drulis-Kawa Z."/>
            <person name="Lavigne R."/>
        </authorList>
    </citation>
    <scope>NUCLEOTIDE SEQUENCE [LARGE SCALE GENOMIC DNA]</scope>
</reference>
<proteinExistence type="predicted"/>
<protein>
    <submittedName>
        <fullName evidence="1">Uncharacterized protein</fullName>
    </submittedName>
</protein>
<evidence type="ECO:0000313" key="1">
    <source>
        <dbReference type="EMBL" id="QCG75982.1"/>
    </source>
</evidence>
<keyword evidence="2" id="KW-1185">Reference proteome</keyword>
<organism evidence="1 2">
    <name type="scientific">Pseudomonas phage vB_PaeM_PA5oct</name>
    <dbReference type="NCBI Taxonomy" id="2163605"/>
    <lineage>
        <taxon>Viruses</taxon>
        <taxon>Duplodnaviria</taxon>
        <taxon>Heunggongvirae</taxon>
        <taxon>Uroviricota</taxon>
        <taxon>Caudoviricetes</taxon>
        <taxon>Arenbergviridae</taxon>
        <taxon>Wroclawvirus</taxon>
        <taxon>Wroclawvirus PA5oct</taxon>
    </lineage>
</organism>
<gene>
    <name evidence="1" type="ORF">EST35_0100</name>
</gene>
<dbReference type="Proteomes" id="UP000316733">
    <property type="component" value="Segment"/>
</dbReference>
<sequence length="77" mass="8885">MYRKLNTNPRPMPKTKAIPTKFVIQYTARNKATESLFKKRTITLHAFGRLDAQTLLSKHIRKNNLELGVIIDFGETV</sequence>
<evidence type="ECO:0000313" key="2">
    <source>
        <dbReference type="Proteomes" id="UP000316733"/>
    </source>
</evidence>